<keyword evidence="5" id="KW-1003">Cell membrane</keyword>
<dbReference type="EMBL" id="ACBY02000071">
    <property type="protein sequence ID" value="EFB74400.1"/>
    <property type="molecule type" value="Genomic_DNA"/>
</dbReference>
<keyword evidence="8 10" id="KW-0472">Membrane</keyword>
<comment type="caution">
    <text evidence="11">The sequence shown here is derived from an EMBL/GenBank/DDBJ whole genome shotgun (WGS) entry which is preliminary data.</text>
</comment>
<feature type="transmembrane region" description="Helical" evidence="10">
    <location>
        <begin position="20"/>
        <end position="37"/>
    </location>
</feature>
<dbReference type="InterPro" id="IPR051327">
    <property type="entry name" value="MATE_MepA_subfamily"/>
</dbReference>
<evidence type="ECO:0000256" key="6">
    <source>
        <dbReference type="ARBA" id="ARBA00022692"/>
    </source>
</evidence>
<dbReference type="AlphaFoldDB" id="D1PSB5"/>
<evidence type="ECO:0000256" key="4">
    <source>
        <dbReference type="ARBA" id="ARBA00022448"/>
    </source>
</evidence>
<dbReference type="PANTHER" id="PTHR43823">
    <property type="entry name" value="SPORULATION PROTEIN YKVU"/>
    <property type="match status" value="1"/>
</dbReference>
<keyword evidence="12" id="KW-1185">Reference proteome</keyword>
<sequence length="458" mass="49440">MATTENPLGVKPLPQLLRSFAVPSILAMLVSSLYNIVDQIFIGQGVGYLGNAATNVAYPLTTICLAIALLIGIGAAANFNLNLGAGRQEAARRVVGAAVTMMVVLGVVYMVLVELFLPQLLRLFGGTDSVMPYALTYTRITALGMPLLIATNATSNLIRADGSPRFSMVCMLLGAVINTILDPTFIFLCHWGVAGAAWATVIGQAASCLLAVSYLPRFHNIHLTGEDFHFRPALWQRIASLGLSNSLNQVAITFVQIVLNNSLTFYGAQSVYGSEIPLATSGIVIKINAILLGIIVGISQGTQPIISFNYGAGKYDRVRGIYLLAVKLSLVISVVGFAAFQLFPKEIVSLFGTGDHLYFEFAVKFMRTYLFMVTVNGVQLLSSNYFASVGKPIRGLLLALTRQVFFLVPLLVILPLFWGLDGLLFAAPIADFIAFVTSALTMRVELRRLRQLPAPQPV</sequence>
<keyword evidence="4" id="KW-0813">Transport</keyword>
<evidence type="ECO:0000256" key="5">
    <source>
        <dbReference type="ARBA" id="ARBA00022475"/>
    </source>
</evidence>
<feature type="transmembrane region" description="Helical" evidence="10">
    <location>
        <begin position="369"/>
        <end position="387"/>
    </location>
</feature>
<feature type="transmembrane region" description="Helical" evidence="10">
    <location>
        <begin position="424"/>
        <end position="442"/>
    </location>
</feature>
<organism evidence="11 12">
    <name type="scientific">Subdoligranulum variabile DSM 15176</name>
    <dbReference type="NCBI Taxonomy" id="411471"/>
    <lineage>
        <taxon>Bacteria</taxon>
        <taxon>Bacillati</taxon>
        <taxon>Bacillota</taxon>
        <taxon>Clostridia</taxon>
        <taxon>Eubacteriales</taxon>
        <taxon>Oscillospiraceae</taxon>
        <taxon>Subdoligranulum</taxon>
    </lineage>
</organism>
<feature type="transmembrane region" description="Helical" evidence="10">
    <location>
        <begin position="166"/>
        <end position="188"/>
    </location>
</feature>
<dbReference type="PIRSF" id="PIRSF006603">
    <property type="entry name" value="DinF"/>
    <property type="match status" value="1"/>
</dbReference>
<protein>
    <recommendedName>
        <fullName evidence="3">Multidrug export protein MepA</fullName>
    </recommendedName>
</protein>
<keyword evidence="6 10" id="KW-0812">Transmembrane</keyword>
<evidence type="ECO:0000256" key="1">
    <source>
        <dbReference type="ARBA" id="ARBA00004651"/>
    </source>
</evidence>
<dbReference type="Proteomes" id="UP000003438">
    <property type="component" value="Unassembled WGS sequence"/>
</dbReference>
<evidence type="ECO:0000313" key="11">
    <source>
        <dbReference type="EMBL" id="EFB74400.1"/>
    </source>
</evidence>
<dbReference type="eggNOG" id="COG0534">
    <property type="taxonomic scope" value="Bacteria"/>
</dbReference>
<feature type="transmembrane region" description="Helical" evidence="10">
    <location>
        <begin position="320"/>
        <end position="343"/>
    </location>
</feature>
<feature type="transmembrane region" description="Helical" evidence="10">
    <location>
        <begin position="137"/>
        <end position="154"/>
    </location>
</feature>
<evidence type="ECO:0000313" key="12">
    <source>
        <dbReference type="Proteomes" id="UP000003438"/>
    </source>
</evidence>
<accession>D1PSB5</accession>
<evidence type="ECO:0000256" key="2">
    <source>
        <dbReference type="ARBA" id="ARBA00008417"/>
    </source>
</evidence>
<feature type="transmembrane region" description="Helical" evidence="10">
    <location>
        <begin position="238"/>
        <end position="259"/>
    </location>
</feature>
<gene>
    <name evidence="11" type="ORF">SUBVAR_07298</name>
</gene>
<dbReference type="STRING" id="411471.SUBVAR_07298"/>
<proteinExistence type="inferred from homology"/>
<dbReference type="GO" id="GO:0015297">
    <property type="term" value="F:antiporter activity"/>
    <property type="evidence" value="ECO:0007669"/>
    <property type="project" value="InterPro"/>
</dbReference>
<keyword evidence="9" id="KW-0046">Antibiotic resistance</keyword>
<name>D1PSB5_9FIRM</name>
<reference evidence="11" key="1">
    <citation type="submission" date="2009-12" db="EMBL/GenBank/DDBJ databases">
        <authorList>
            <person name="Weinstock G."/>
            <person name="Sodergren E."/>
            <person name="Clifton S."/>
            <person name="Fulton L."/>
            <person name="Fulton B."/>
            <person name="Courtney L."/>
            <person name="Fronick C."/>
            <person name="Harrison M."/>
            <person name="Strong C."/>
            <person name="Farmer C."/>
            <person name="Delahaunty K."/>
            <person name="Markovic C."/>
            <person name="Hall O."/>
            <person name="Minx P."/>
            <person name="Tomlinson C."/>
            <person name="Mitreva M."/>
            <person name="Nelson J."/>
            <person name="Hou S."/>
            <person name="Wollam A."/>
            <person name="Pepin K.H."/>
            <person name="Johnson M."/>
            <person name="Bhonagiri V."/>
            <person name="Nash W.E."/>
            <person name="Warren W."/>
            <person name="Chinwalla A."/>
            <person name="Mardis E.R."/>
            <person name="Wilson R.K."/>
        </authorList>
    </citation>
    <scope>NUCLEOTIDE SEQUENCE [LARGE SCALE GENOMIC DNA]</scope>
    <source>
        <strain evidence="11">DSM 15176</strain>
    </source>
</reference>
<evidence type="ECO:0000256" key="8">
    <source>
        <dbReference type="ARBA" id="ARBA00023136"/>
    </source>
</evidence>
<dbReference type="GO" id="GO:0046677">
    <property type="term" value="P:response to antibiotic"/>
    <property type="evidence" value="ECO:0007669"/>
    <property type="project" value="UniProtKB-KW"/>
</dbReference>
<dbReference type="InterPro" id="IPR048279">
    <property type="entry name" value="MdtK-like"/>
</dbReference>
<feature type="transmembrane region" description="Helical" evidence="10">
    <location>
        <begin position="279"/>
        <end position="299"/>
    </location>
</feature>
<comment type="similarity">
    <text evidence="2">Belongs to the multi antimicrobial extrusion (MATE) (TC 2.A.66.1) family. MepA subfamily.</text>
</comment>
<dbReference type="NCBIfam" id="TIGR00797">
    <property type="entry name" value="matE"/>
    <property type="match status" value="1"/>
</dbReference>
<dbReference type="InterPro" id="IPR002528">
    <property type="entry name" value="MATE_fam"/>
</dbReference>
<dbReference type="OrthoDB" id="9811110at2"/>
<evidence type="ECO:0000256" key="3">
    <source>
        <dbReference type="ARBA" id="ARBA00022106"/>
    </source>
</evidence>
<evidence type="ECO:0000256" key="9">
    <source>
        <dbReference type="ARBA" id="ARBA00023251"/>
    </source>
</evidence>
<keyword evidence="7 10" id="KW-1133">Transmembrane helix</keyword>
<dbReference type="RefSeq" id="WP_007048643.1">
    <property type="nucleotide sequence ID" value="NZ_GG704771.1"/>
</dbReference>
<feature type="transmembrane region" description="Helical" evidence="10">
    <location>
        <begin position="399"/>
        <end position="418"/>
    </location>
</feature>
<feature type="transmembrane region" description="Helical" evidence="10">
    <location>
        <begin position="194"/>
        <end position="217"/>
    </location>
</feature>
<feature type="transmembrane region" description="Helical" evidence="10">
    <location>
        <begin position="93"/>
        <end position="117"/>
    </location>
</feature>
<dbReference type="Pfam" id="PF01554">
    <property type="entry name" value="MatE"/>
    <property type="match status" value="2"/>
</dbReference>
<dbReference type="PANTHER" id="PTHR43823:SF3">
    <property type="entry name" value="MULTIDRUG EXPORT PROTEIN MEPA"/>
    <property type="match status" value="1"/>
</dbReference>
<dbReference type="CDD" id="cd13143">
    <property type="entry name" value="MATE_MepA_like"/>
    <property type="match status" value="1"/>
</dbReference>
<dbReference type="HOGENOM" id="CLU_012893_0_0_9"/>
<dbReference type="GO" id="GO:0005886">
    <property type="term" value="C:plasma membrane"/>
    <property type="evidence" value="ECO:0007669"/>
    <property type="project" value="UniProtKB-SubCell"/>
</dbReference>
<evidence type="ECO:0000256" key="7">
    <source>
        <dbReference type="ARBA" id="ARBA00022989"/>
    </source>
</evidence>
<dbReference type="GO" id="GO:0042910">
    <property type="term" value="F:xenobiotic transmembrane transporter activity"/>
    <property type="evidence" value="ECO:0007669"/>
    <property type="project" value="InterPro"/>
</dbReference>
<comment type="subcellular location">
    <subcellularLocation>
        <location evidence="1">Cell membrane</location>
        <topology evidence="1">Multi-pass membrane protein</topology>
    </subcellularLocation>
</comment>
<feature type="transmembrane region" description="Helical" evidence="10">
    <location>
        <begin position="57"/>
        <end position="81"/>
    </location>
</feature>
<evidence type="ECO:0000256" key="10">
    <source>
        <dbReference type="SAM" id="Phobius"/>
    </source>
</evidence>
<dbReference type="InterPro" id="IPR045070">
    <property type="entry name" value="MATE_MepA-like"/>
</dbReference>